<evidence type="ECO:0000313" key="23">
    <source>
        <dbReference type="Proteomes" id="UP000799757"/>
    </source>
</evidence>
<evidence type="ECO:0000259" key="21">
    <source>
        <dbReference type="PROSITE" id="PS51977"/>
    </source>
</evidence>
<dbReference type="CDD" id="cd01437">
    <property type="entry name" value="parp_like"/>
    <property type="match status" value="1"/>
</dbReference>
<dbReference type="Pfam" id="PF00533">
    <property type="entry name" value="BRCT"/>
    <property type="match status" value="1"/>
</dbReference>
<dbReference type="CDD" id="cd17747">
    <property type="entry name" value="BRCT_PARP1"/>
    <property type="match status" value="1"/>
</dbReference>
<dbReference type="PANTHER" id="PTHR10459:SF60">
    <property type="entry name" value="POLY [ADP-RIBOSE] POLYMERASE 2"/>
    <property type="match status" value="1"/>
</dbReference>
<keyword evidence="23" id="KW-1185">Reference proteome</keyword>
<evidence type="ECO:0000256" key="4">
    <source>
        <dbReference type="ARBA" id="ARBA00022695"/>
    </source>
</evidence>
<dbReference type="OrthoDB" id="2017365at2759"/>
<feature type="region of interest" description="Disordered" evidence="16">
    <location>
        <begin position="106"/>
        <end position="200"/>
    </location>
</feature>
<dbReference type="SUPFAM" id="SSF142921">
    <property type="entry name" value="WGR domain-like"/>
    <property type="match status" value="1"/>
</dbReference>
<dbReference type="Gene3D" id="1.20.142.10">
    <property type="entry name" value="Poly(ADP-ribose) polymerase, regulatory domain"/>
    <property type="match status" value="1"/>
</dbReference>
<dbReference type="GO" id="GO:0003677">
    <property type="term" value="F:DNA binding"/>
    <property type="evidence" value="ECO:0007669"/>
    <property type="project" value="UniProtKB-KW"/>
</dbReference>
<dbReference type="FunFam" id="2.20.140.10:FF:000001">
    <property type="entry name" value="Poly [ADP-ribose] polymerase"/>
    <property type="match status" value="1"/>
</dbReference>
<dbReference type="SMART" id="SM00292">
    <property type="entry name" value="BRCT"/>
    <property type="match status" value="1"/>
</dbReference>
<accession>A0A6A6WX26</accession>
<evidence type="ECO:0000259" key="20">
    <source>
        <dbReference type="PROSITE" id="PS51060"/>
    </source>
</evidence>
<dbReference type="Proteomes" id="UP000799757">
    <property type="component" value="Unassembled WGS sequence"/>
</dbReference>
<dbReference type="InterPro" id="IPR036930">
    <property type="entry name" value="WGR_dom_sf"/>
</dbReference>
<dbReference type="InterPro" id="IPR004102">
    <property type="entry name" value="Poly(ADP-ribose)pol_reg_dom"/>
</dbReference>
<reference evidence="22" key="1">
    <citation type="journal article" date="2020" name="Stud. Mycol.">
        <title>101 Dothideomycetes genomes: a test case for predicting lifestyles and emergence of pathogens.</title>
        <authorList>
            <person name="Haridas S."/>
            <person name="Albert R."/>
            <person name="Binder M."/>
            <person name="Bloem J."/>
            <person name="Labutti K."/>
            <person name="Salamov A."/>
            <person name="Andreopoulos B."/>
            <person name="Baker S."/>
            <person name="Barry K."/>
            <person name="Bills G."/>
            <person name="Bluhm B."/>
            <person name="Cannon C."/>
            <person name="Castanera R."/>
            <person name="Culley D."/>
            <person name="Daum C."/>
            <person name="Ezra D."/>
            <person name="Gonzalez J."/>
            <person name="Henrissat B."/>
            <person name="Kuo A."/>
            <person name="Liang C."/>
            <person name="Lipzen A."/>
            <person name="Lutzoni F."/>
            <person name="Magnuson J."/>
            <person name="Mondo S."/>
            <person name="Nolan M."/>
            <person name="Ohm R."/>
            <person name="Pangilinan J."/>
            <person name="Park H.-J."/>
            <person name="Ramirez L."/>
            <person name="Alfaro M."/>
            <person name="Sun H."/>
            <person name="Tritt A."/>
            <person name="Yoshinaga Y."/>
            <person name="Zwiers L.-H."/>
            <person name="Turgeon B."/>
            <person name="Goodwin S."/>
            <person name="Spatafora J."/>
            <person name="Crous P."/>
            <person name="Grigoriev I."/>
        </authorList>
    </citation>
    <scope>NUCLEOTIDE SEQUENCE</scope>
    <source>
        <strain evidence="22">CBS 109.77</strain>
    </source>
</reference>
<dbReference type="InterPro" id="IPR012317">
    <property type="entry name" value="Poly(ADP-ribose)pol_cat_dom"/>
</dbReference>
<evidence type="ECO:0000256" key="12">
    <source>
        <dbReference type="ARBA" id="ARBA00023242"/>
    </source>
</evidence>
<dbReference type="GO" id="GO:0005730">
    <property type="term" value="C:nucleolus"/>
    <property type="evidence" value="ECO:0007669"/>
    <property type="project" value="TreeGrafter"/>
</dbReference>
<dbReference type="SUPFAM" id="SSF56399">
    <property type="entry name" value="ADP-ribosylation"/>
    <property type="match status" value="1"/>
</dbReference>
<dbReference type="CDD" id="cd07997">
    <property type="entry name" value="WGR_PARP"/>
    <property type="match status" value="1"/>
</dbReference>
<evidence type="ECO:0000256" key="11">
    <source>
        <dbReference type="ARBA" id="ARBA00023125"/>
    </source>
</evidence>
<keyword evidence="9" id="KW-0862">Zinc</keyword>
<protein>
    <recommendedName>
        <fullName evidence="15">Poly [ADP-ribose] polymerase</fullName>
        <shortName evidence="15">PARP</shortName>
        <ecNumber evidence="15">2.4.2.-</ecNumber>
    </recommendedName>
</protein>
<sequence length="716" mass="77750">MAPSRKPAMLPLAGFSIALSGTLGVTHGVAQSSITSLGGEAAKTVTADTTYLVSTQADVDKASTKVKAALKHGIPIVSLDWLDECASSLVHEDPQAFLLASAAAATPSAPAPRQGRSKKTADTSPPPAPAPAPALPLRKSRSKKPAPSPDASPVLSPATTPVMAPVIQKAKGKKRAASPAPLPPPAVAPEPKKPKMAQTTAQFGEGSVVKSKDIVIPLDENCFLISYRVYVDDDGVVFDAALNQTNASNNNNKFYRIQLLHNQGDFKTWTRWGRVGDRGQTAVLGSGSLTDAMKQFEKKFKDKSGIAWKDRAAEPKSGKYAYIERSYGPDSDDDDDDETGNVNGGALAKRSPPPESKLAAPIQSLLQLIFNQQYMSAAMTDLNYDAEKMPLGKLSKATINRAFQSLKDLAVLIQAAVHSNAEIEDLSNRYYSLIPHNFGRNRPPVISDSNRLKQELDLLESLGDMKEAADLMKKDLSETEKLHPLDRQFRGLGLEEMTVLDPNAQEYQELASYLINTRGSTHNVNFEVESIFRIERNGEFDRFDNSPFSKIQSDRRLLWHGSRATNFGGILSQGLRIAPLEAPVSGYMFGKGIYLADMSSKSANYCCSHSSGGHALLLLCEAELGQPMYELTDASYDAGEDAIAHGSVSTWGKGMVGPAKWKDAGGVHPSLEGVMMPDMTQLPTDTNVPNAYLRYNEYITYDIAQVRLRYLFRVKM</sequence>
<keyword evidence="17" id="KW-0732">Signal</keyword>
<evidence type="ECO:0000313" key="22">
    <source>
        <dbReference type="EMBL" id="KAF2788790.1"/>
    </source>
</evidence>
<dbReference type="EC" id="2.4.2.-" evidence="15"/>
<evidence type="ECO:0000256" key="16">
    <source>
        <dbReference type="SAM" id="MobiDB-lite"/>
    </source>
</evidence>
<feature type="domain" description="PARP alpha-helical" evidence="20">
    <location>
        <begin position="355"/>
        <end position="473"/>
    </location>
</feature>
<dbReference type="Gene3D" id="3.90.228.10">
    <property type="match status" value="1"/>
</dbReference>
<dbReference type="InterPro" id="IPR036420">
    <property type="entry name" value="BRCT_dom_sf"/>
</dbReference>
<dbReference type="InterPro" id="IPR036616">
    <property type="entry name" value="Poly(ADP-ribose)pol_reg_dom_sf"/>
</dbReference>
<dbReference type="SMART" id="SM00773">
    <property type="entry name" value="WGR"/>
    <property type="match status" value="1"/>
</dbReference>
<dbReference type="Gene3D" id="2.20.140.10">
    <property type="entry name" value="WGR domain"/>
    <property type="match status" value="1"/>
</dbReference>
<dbReference type="GO" id="GO:0003950">
    <property type="term" value="F:NAD+ poly-ADP-ribosyltransferase activity"/>
    <property type="evidence" value="ECO:0007669"/>
    <property type="project" value="UniProtKB-UniRule"/>
</dbReference>
<dbReference type="PROSITE" id="PS51060">
    <property type="entry name" value="PARP_ALPHA_HD"/>
    <property type="match status" value="1"/>
</dbReference>
<dbReference type="SUPFAM" id="SSF52113">
    <property type="entry name" value="BRCT domain"/>
    <property type="match status" value="1"/>
</dbReference>
<dbReference type="SUPFAM" id="SSF47587">
    <property type="entry name" value="Domain of poly(ADP-ribose) polymerase"/>
    <property type="match status" value="1"/>
</dbReference>
<dbReference type="PANTHER" id="PTHR10459">
    <property type="entry name" value="DNA LIGASE"/>
    <property type="match status" value="1"/>
</dbReference>
<evidence type="ECO:0000256" key="14">
    <source>
        <dbReference type="ARBA" id="ARBA00033987"/>
    </source>
</evidence>
<feature type="region of interest" description="Disordered" evidence="16">
    <location>
        <begin position="323"/>
        <end position="356"/>
    </location>
</feature>
<gene>
    <name evidence="22" type="ORF">K505DRAFT_366162</name>
</gene>
<feature type="compositionally biased region" description="Pro residues" evidence="16">
    <location>
        <begin position="124"/>
        <end position="134"/>
    </location>
</feature>
<feature type="signal peptide" evidence="17">
    <location>
        <begin position="1"/>
        <end position="24"/>
    </location>
</feature>
<dbReference type="InterPro" id="IPR001357">
    <property type="entry name" value="BRCT_dom"/>
</dbReference>
<dbReference type="GO" id="GO:0070212">
    <property type="term" value="P:protein poly-ADP-ribosylation"/>
    <property type="evidence" value="ECO:0007669"/>
    <property type="project" value="TreeGrafter"/>
</dbReference>
<dbReference type="FunFam" id="1.20.142.10:FF:000002">
    <property type="entry name" value="Poly [ADP-ribose] polymerase"/>
    <property type="match status" value="1"/>
</dbReference>
<dbReference type="PROSITE" id="PS51059">
    <property type="entry name" value="PARP_CATALYTIC"/>
    <property type="match status" value="1"/>
</dbReference>
<dbReference type="PROSITE" id="PS50172">
    <property type="entry name" value="BRCT"/>
    <property type="match status" value="1"/>
</dbReference>
<keyword evidence="3 15" id="KW-0808">Transferase</keyword>
<evidence type="ECO:0000256" key="7">
    <source>
        <dbReference type="ARBA" id="ARBA00022765"/>
    </source>
</evidence>
<dbReference type="GO" id="GO:0008270">
    <property type="term" value="F:zinc ion binding"/>
    <property type="evidence" value="ECO:0007669"/>
    <property type="project" value="UniProtKB-KW"/>
</dbReference>
<dbReference type="Pfam" id="PF05406">
    <property type="entry name" value="WGR"/>
    <property type="match status" value="1"/>
</dbReference>
<keyword evidence="2 15" id="KW-0328">Glycosyltransferase</keyword>
<evidence type="ECO:0000256" key="2">
    <source>
        <dbReference type="ARBA" id="ARBA00022676"/>
    </source>
</evidence>
<evidence type="ECO:0000256" key="6">
    <source>
        <dbReference type="ARBA" id="ARBA00022737"/>
    </source>
</evidence>
<comment type="catalytic activity">
    <reaction evidence="14">
        <text>NAD(+) + (ADP-D-ribosyl)n-acceptor = nicotinamide + (ADP-D-ribosyl)n+1-acceptor + H(+).</text>
        <dbReference type="EC" id="2.4.2.30"/>
    </reaction>
</comment>
<dbReference type="GO" id="GO:0016779">
    <property type="term" value="F:nucleotidyltransferase activity"/>
    <property type="evidence" value="ECO:0007669"/>
    <property type="project" value="UniProtKB-KW"/>
</dbReference>
<evidence type="ECO:0000256" key="8">
    <source>
        <dbReference type="ARBA" id="ARBA00022771"/>
    </source>
</evidence>
<feature type="compositionally biased region" description="Acidic residues" evidence="16">
    <location>
        <begin position="330"/>
        <end position="339"/>
    </location>
</feature>
<feature type="domain" description="WGR" evidence="21">
    <location>
        <begin position="226"/>
        <end position="320"/>
    </location>
</feature>
<dbReference type="InterPro" id="IPR050800">
    <property type="entry name" value="ARTD/PARP"/>
</dbReference>
<keyword evidence="8" id="KW-0863">Zinc-finger</keyword>
<dbReference type="Pfam" id="PF02877">
    <property type="entry name" value="PARP_reg"/>
    <property type="match status" value="1"/>
</dbReference>
<evidence type="ECO:0000256" key="9">
    <source>
        <dbReference type="ARBA" id="ARBA00022833"/>
    </source>
</evidence>
<dbReference type="PROSITE" id="PS51977">
    <property type="entry name" value="WGR"/>
    <property type="match status" value="1"/>
</dbReference>
<evidence type="ECO:0000259" key="19">
    <source>
        <dbReference type="PROSITE" id="PS51059"/>
    </source>
</evidence>
<feature type="chain" id="PRO_5025337922" description="Poly [ADP-ribose] polymerase" evidence="17">
    <location>
        <begin position="25"/>
        <end position="716"/>
    </location>
</feature>
<evidence type="ECO:0000256" key="13">
    <source>
        <dbReference type="ARBA" id="ARBA00024347"/>
    </source>
</evidence>
<comment type="similarity">
    <text evidence="13">Belongs to the ARTD/PARP family.</text>
</comment>
<dbReference type="GO" id="GO:1990404">
    <property type="term" value="F:NAD+-protein mono-ADP-ribosyltransferase activity"/>
    <property type="evidence" value="ECO:0007669"/>
    <property type="project" value="TreeGrafter"/>
</dbReference>
<evidence type="ECO:0000256" key="3">
    <source>
        <dbReference type="ARBA" id="ARBA00022679"/>
    </source>
</evidence>
<keyword evidence="5" id="KW-0479">Metal-binding</keyword>
<dbReference type="Pfam" id="PF00644">
    <property type="entry name" value="PARP"/>
    <property type="match status" value="1"/>
</dbReference>
<comment type="subcellular location">
    <subcellularLocation>
        <location evidence="1">Nucleus</location>
    </subcellularLocation>
</comment>
<keyword evidence="12" id="KW-0539">Nucleus</keyword>
<keyword evidence="10 15" id="KW-0520">NAD</keyword>
<evidence type="ECO:0000256" key="10">
    <source>
        <dbReference type="ARBA" id="ARBA00023027"/>
    </source>
</evidence>
<keyword evidence="4" id="KW-0548">Nucleotidyltransferase</keyword>
<feature type="domain" description="PARP catalytic" evidence="19">
    <location>
        <begin position="483"/>
        <end position="716"/>
    </location>
</feature>
<evidence type="ECO:0000256" key="5">
    <source>
        <dbReference type="ARBA" id="ARBA00022723"/>
    </source>
</evidence>
<evidence type="ECO:0000256" key="17">
    <source>
        <dbReference type="SAM" id="SignalP"/>
    </source>
</evidence>
<feature type="domain" description="BRCT" evidence="18">
    <location>
        <begin position="7"/>
        <end position="99"/>
    </location>
</feature>
<dbReference type="GO" id="GO:0006302">
    <property type="term" value="P:double-strand break repair"/>
    <property type="evidence" value="ECO:0007669"/>
    <property type="project" value="TreeGrafter"/>
</dbReference>
<dbReference type="Gene3D" id="3.40.50.10190">
    <property type="entry name" value="BRCT domain"/>
    <property type="match status" value="1"/>
</dbReference>
<evidence type="ECO:0000256" key="1">
    <source>
        <dbReference type="ARBA" id="ARBA00004123"/>
    </source>
</evidence>
<keyword evidence="11" id="KW-0238">DNA-binding</keyword>
<evidence type="ECO:0000256" key="15">
    <source>
        <dbReference type="RuleBase" id="RU362114"/>
    </source>
</evidence>
<evidence type="ECO:0000259" key="18">
    <source>
        <dbReference type="PROSITE" id="PS50172"/>
    </source>
</evidence>
<name>A0A6A6WX26_9PLEO</name>
<dbReference type="AlphaFoldDB" id="A0A6A6WX26"/>
<dbReference type="EMBL" id="MU002186">
    <property type="protein sequence ID" value="KAF2788790.1"/>
    <property type="molecule type" value="Genomic_DNA"/>
</dbReference>
<proteinExistence type="inferred from homology"/>
<organism evidence="22 23">
    <name type="scientific">Melanomma pulvis-pyrius CBS 109.77</name>
    <dbReference type="NCBI Taxonomy" id="1314802"/>
    <lineage>
        <taxon>Eukaryota</taxon>
        <taxon>Fungi</taxon>
        <taxon>Dikarya</taxon>
        <taxon>Ascomycota</taxon>
        <taxon>Pezizomycotina</taxon>
        <taxon>Dothideomycetes</taxon>
        <taxon>Pleosporomycetidae</taxon>
        <taxon>Pleosporales</taxon>
        <taxon>Melanommataceae</taxon>
        <taxon>Melanomma</taxon>
    </lineage>
</organism>
<keyword evidence="7" id="KW-0013">ADP-ribosylation</keyword>
<keyword evidence="6" id="KW-0677">Repeat</keyword>
<dbReference type="InterPro" id="IPR008893">
    <property type="entry name" value="WGR_domain"/>
</dbReference>